<comment type="caution">
    <text evidence="2">The sequence shown here is derived from an EMBL/GenBank/DDBJ whole genome shotgun (WGS) entry which is preliminary data.</text>
</comment>
<dbReference type="Proteomes" id="UP001595075">
    <property type="component" value="Unassembled WGS sequence"/>
</dbReference>
<proteinExistence type="predicted"/>
<feature type="region of interest" description="Disordered" evidence="1">
    <location>
        <begin position="1"/>
        <end position="25"/>
    </location>
</feature>
<evidence type="ECO:0000256" key="1">
    <source>
        <dbReference type="SAM" id="MobiDB-lite"/>
    </source>
</evidence>
<keyword evidence="3" id="KW-1185">Reference proteome</keyword>
<sequence length="103" mass="11510">MDMDSSYKSTLSLLPQNNDPIPSPASNQISTLVLQCLESHASDPDPAHAPVRDLDLVHHHLLRRLHLSLDLDVRAHVLAHSHVHAHARVNDCVWRSEFGFGTK</sequence>
<evidence type="ECO:0000313" key="2">
    <source>
        <dbReference type="EMBL" id="KAL2070317.1"/>
    </source>
</evidence>
<organism evidence="2 3">
    <name type="scientific">Oculimacula yallundae</name>
    <dbReference type="NCBI Taxonomy" id="86028"/>
    <lineage>
        <taxon>Eukaryota</taxon>
        <taxon>Fungi</taxon>
        <taxon>Dikarya</taxon>
        <taxon>Ascomycota</taxon>
        <taxon>Pezizomycotina</taxon>
        <taxon>Leotiomycetes</taxon>
        <taxon>Helotiales</taxon>
        <taxon>Ploettnerulaceae</taxon>
        <taxon>Oculimacula</taxon>
    </lineage>
</organism>
<dbReference type="EMBL" id="JAZHXI010000006">
    <property type="protein sequence ID" value="KAL2070317.1"/>
    <property type="molecule type" value="Genomic_DNA"/>
</dbReference>
<accession>A0ABR4CKP9</accession>
<protein>
    <submittedName>
        <fullName evidence="2">Uncharacterized protein</fullName>
    </submittedName>
</protein>
<gene>
    <name evidence="2" type="ORF">VTL71DRAFT_13343</name>
</gene>
<evidence type="ECO:0000313" key="3">
    <source>
        <dbReference type="Proteomes" id="UP001595075"/>
    </source>
</evidence>
<reference evidence="2 3" key="1">
    <citation type="journal article" date="2024" name="Commun. Biol.">
        <title>Comparative genomic analysis of thermophilic fungi reveals convergent evolutionary adaptations and gene losses.</title>
        <authorList>
            <person name="Steindorff A.S."/>
            <person name="Aguilar-Pontes M.V."/>
            <person name="Robinson A.J."/>
            <person name="Andreopoulos B."/>
            <person name="LaButti K."/>
            <person name="Kuo A."/>
            <person name="Mondo S."/>
            <person name="Riley R."/>
            <person name="Otillar R."/>
            <person name="Haridas S."/>
            <person name="Lipzen A."/>
            <person name="Grimwood J."/>
            <person name="Schmutz J."/>
            <person name="Clum A."/>
            <person name="Reid I.D."/>
            <person name="Moisan M.C."/>
            <person name="Butler G."/>
            <person name="Nguyen T.T.M."/>
            <person name="Dewar K."/>
            <person name="Conant G."/>
            <person name="Drula E."/>
            <person name="Henrissat B."/>
            <person name="Hansel C."/>
            <person name="Singer S."/>
            <person name="Hutchinson M.I."/>
            <person name="de Vries R.P."/>
            <person name="Natvig D.O."/>
            <person name="Powell A.J."/>
            <person name="Tsang A."/>
            <person name="Grigoriev I.V."/>
        </authorList>
    </citation>
    <scope>NUCLEOTIDE SEQUENCE [LARGE SCALE GENOMIC DNA]</scope>
    <source>
        <strain evidence="2 3">CBS 494.80</strain>
    </source>
</reference>
<name>A0ABR4CKP9_9HELO</name>